<feature type="transmembrane region" description="Helical" evidence="7">
    <location>
        <begin position="307"/>
        <end position="329"/>
    </location>
</feature>
<feature type="transmembrane region" description="Helical" evidence="7">
    <location>
        <begin position="194"/>
        <end position="214"/>
    </location>
</feature>
<keyword evidence="4 7" id="KW-1133">Transmembrane helix</keyword>
<dbReference type="EMBL" id="BMAR01000001">
    <property type="protein sequence ID" value="GFR39610.1"/>
    <property type="molecule type" value="Genomic_DNA"/>
</dbReference>
<dbReference type="Pfam" id="PF01061">
    <property type="entry name" value="ABC2_membrane"/>
    <property type="match status" value="1"/>
</dbReference>
<feature type="transmembrane region" description="Helical" evidence="7">
    <location>
        <begin position="226"/>
        <end position="250"/>
    </location>
</feature>
<feature type="domain" description="Plant PDR ABC transporter associated" evidence="9">
    <location>
        <begin position="397"/>
        <end position="448"/>
    </location>
</feature>
<feature type="region of interest" description="Disordered" evidence="6">
    <location>
        <begin position="466"/>
        <end position="549"/>
    </location>
</feature>
<gene>
    <name evidence="10" type="ORF">Agub_g72</name>
</gene>
<accession>A0AAD3DD84</accession>
<dbReference type="InterPro" id="IPR013525">
    <property type="entry name" value="ABC2_TM"/>
</dbReference>
<feature type="domain" description="ABC-2 type transporter transmembrane" evidence="8">
    <location>
        <begin position="177"/>
        <end position="385"/>
    </location>
</feature>
<comment type="subcellular location">
    <subcellularLocation>
        <location evidence="1">Membrane</location>
        <topology evidence="1">Multi-pass membrane protein</topology>
    </subcellularLocation>
</comment>
<evidence type="ECO:0000259" key="9">
    <source>
        <dbReference type="Pfam" id="PF08370"/>
    </source>
</evidence>
<evidence type="ECO:0000313" key="10">
    <source>
        <dbReference type="EMBL" id="GFR39610.1"/>
    </source>
</evidence>
<organism evidence="10 11">
    <name type="scientific">Astrephomene gubernaculifera</name>
    <dbReference type="NCBI Taxonomy" id="47775"/>
    <lineage>
        <taxon>Eukaryota</taxon>
        <taxon>Viridiplantae</taxon>
        <taxon>Chlorophyta</taxon>
        <taxon>core chlorophytes</taxon>
        <taxon>Chlorophyceae</taxon>
        <taxon>CS clade</taxon>
        <taxon>Chlamydomonadales</taxon>
        <taxon>Astrephomenaceae</taxon>
        <taxon>Astrephomene</taxon>
    </lineage>
</organism>
<protein>
    <submittedName>
        <fullName evidence="10">Uncharacterized protein</fullName>
    </submittedName>
</protein>
<feature type="transmembrane region" description="Helical" evidence="7">
    <location>
        <begin position="335"/>
        <end position="357"/>
    </location>
</feature>
<keyword evidence="11" id="KW-1185">Reference proteome</keyword>
<evidence type="ECO:0000256" key="7">
    <source>
        <dbReference type="SAM" id="Phobius"/>
    </source>
</evidence>
<dbReference type="InterPro" id="IPR013581">
    <property type="entry name" value="PDR_assoc"/>
</dbReference>
<keyword evidence="5 7" id="KW-0472">Membrane</keyword>
<evidence type="ECO:0000256" key="3">
    <source>
        <dbReference type="ARBA" id="ARBA00022692"/>
    </source>
</evidence>
<name>A0AAD3DD84_9CHLO</name>
<keyword evidence="2" id="KW-0813">Transport</keyword>
<reference evidence="10 11" key="1">
    <citation type="journal article" date="2021" name="Sci. Rep.">
        <title>Genome sequencing of the multicellular alga Astrephomene provides insights into convergent evolution of germ-soma differentiation.</title>
        <authorList>
            <person name="Yamashita S."/>
            <person name="Yamamoto K."/>
            <person name="Matsuzaki R."/>
            <person name="Suzuki S."/>
            <person name="Yamaguchi H."/>
            <person name="Hirooka S."/>
            <person name="Minakuchi Y."/>
            <person name="Miyagishima S."/>
            <person name="Kawachi M."/>
            <person name="Toyoda A."/>
            <person name="Nozaki H."/>
        </authorList>
    </citation>
    <scope>NUCLEOTIDE SEQUENCE [LARGE SCALE GENOMIC DNA]</scope>
    <source>
        <strain evidence="10 11">NIES-4017</strain>
    </source>
</reference>
<dbReference type="PANTHER" id="PTHR19241">
    <property type="entry name" value="ATP-BINDING CASSETTE TRANSPORTER"/>
    <property type="match status" value="1"/>
</dbReference>
<feature type="non-terminal residue" evidence="10">
    <location>
        <position position="1"/>
    </location>
</feature>
<evidence type="ECO:0000313" key="11">
    <source>
        <dbReference type="Proteomes" id="UP001054857"/>
    </source>
</evidence>
<evidence type="ECO:0000256" key="1">
    <source>
        <dbReference type="ARBA" id="ARBA00004141"/>
    </source>
</evidence>
<dbReference type="SUPFAM" id="SSF52540">
    <property type="entry name" value="P-loop containing nucleoside triphosphate hydrolases"/>
    <property type="match status" value="1"/>
</dbReference>
<evidence type="ECO:0000256" key="4">
    <source>
        <dbReference type="ARBA" id="ARBA00022989"/>
    </source>
</evidence>
<dbReference type="GO" id="GO:0016020">
    <property type="term" value="C:membrane"/>
    <property type="evidence" value="ECO:0007669"/>
    <property type="project" value="UniProtKB-SubCell"/>
</dbReference>
<dbReference type="GO" id="GO:0140359">
    <property type="term" value="F:ABC-type transporter activity"/>
    <property type="evidence" value="ECO:0007669"/>
    <property type="project" value="InterPro"/>
</dbReference>
<feature type="transmembrane region" description="Helical" evidence="7">
    <location>
        <begin position="364"/>
        <end position="384"/>
    </location>
</feature>
<feature type="transmembrane region" description="Helical" evidence="7">
    <location>
        <begin position="270"/>
        <end position="295"/>
    </location>
</feature>
<sequence length="588" mass="62683">DEVTNGLDANTALSLVRALRNSSVHGNSTVLATLLQPSSEVFECFDDVMLMASGTIVFHGPREQLLPFFASLGLRPLPGQTAADFAQEVVASPEDQAKYRDASGAVGALLPGPAAGTQGGAGGGNKWMSPRQIRRVLEAGELGRQLAAQVAAPPYNHPLQDLVLHSQRYGMATWPMLWAVTRREVVLFVRNPQFFIAGMVQVLFIAFLVSTAFVNLRKSNFNDANLFLSVIFFSLTTVSMGGFSATPAFIKRLAVFYKQRDHRFYTPTTYALGICAVRVPEMMLQAFSYTIMVYFSVGFANDAGRFFLNLLNLVAIGFNNVTLFVMLGAFTRSDIVTQGLGAVSLMVNVLVSGFPIARTSIHGWWIWLYWLLPTSWTFRSMAIVELTYRDWAGHEEGSQVAVGENALLTRGFYKEWYWVWAGIGYVIGVSLFQLGLAIAALTWLGPVRGTGSGPEEEVEDDDLHLSPVVTHGSDQPSQYNGAYGASNRGQQTADSDAGAAPATIRTQSRAVPAVVQAEEGRAQTPRSAWQDGGAAGGATEGSGRRGAVPMSGAVQMAGTTAAAAGGAGAGSAADAVAVDMRGAAAAAA</sequence>
<proteinExistence type="predicted"/>
<feature type="non-terminal residue" evidence="10">
    <location>
        <position position="588"/>
    </location>
</feature>
<evidence type="ECO:0000256" key="6">
    <source>
        <dbReference type="SAM" id="MobiDB-lite"/>
    </source>
</evidence>
<dbReference type="GO" id="GO:0071944">
    <property type="term" value="C:cell periphery"/>
    <property type="evidence" value="ECO:0007669"/>
    <property type="project" value="UniProtKB-ARBA"/>
</dbReference>
<dbReference type="Proteomes" id="UP001054857">
    <property type="component" value="Unassembled WGS sequence"/>
</dbReference>
<dbReference type="AlphaFoldDB" id="A0AAD3DD84"/>
<keyword evidence="3 7" id="KW-0812">Transmembrane</keyword>
<comment type="caution">
    <text evidence="10">The sequence shown here is derived from an EMBL/GenBank/DDBJ whole genome shotgun (WGS) entry which is preliminary data.</text>
</comment>
<evidence type="ECO:0000256" key="2">
    <source>
        <dbReference type="ARBA" id="ARBA00022448"/>
    </source>
</evidence>
<feature type="transmembrane region" description="Helical" evidence="7">
    <location>
        <begin position="417"/>
        <end position="444"/>
    </location>
</feature>
<dbReference type="InterPro" id="IPR027417">
    <property type="entry name" value="P-loop_NTPase"/>
</dbReference>
<evidence type="ECO:0000259" key="8">
    <source>
        <dbReference type="Pfam" id="PF01061"/>
    </source>
</evidence>
<dbReference type="Gene3D" id="3.40.50.300">
    <property type="entry name" value="P-loop containing nucleotide triphosphate hydrolases"/>
    <property type="match status" value="1"/>
</dbReference>
<dbReference type="Pfam" id="PF08370">
    <property type="entry name" value="PDR_assoc"/>
    <property type="match status" value="1"/>
</dbReference>
<evidence type="ECO:0000256" key="5">
    <source>
        <dbReference type="ARBA" id="ARBA00023136"/>
    </source>
</evidence>